<dbReference type="PRINTS" id="PR00035">
    <property type="entry name" value="HTHGNTR"/>
</dbReference>
<dbReference type="RefSeq" id="WP_284308186.1">
    <property type="nucleotide sequence ID" value="NZ_BSPB01000021.1"/>
</dbReference>
<evidence type="ECO:0000256" key="1">
    <source>
        <dbReference type="ARBA" id="ARBA00023015"/>
    </source>
</evidence>
<protein>
    <submittedName>
        <fullName evidence="5">GntR family transcriptional regulator</fullName>
    </submittedName>
</protein>
<dbReference type="InterPro" id="IPR011711">
    <property type="entry name" value="GntR_C"/>
</dbReference>
<name>A0ABQ6C5I9_9BURK</name>
<dbReference type="Pfam" id="PF00392">
    <property type="entry name" value="GntR"/>
    <property type="match status" value="1"/>
</dbReference>
<evidence type="ECO:0000313" key="6">
    <source>
        <dbReference type="Proteomes" id="UP001156903"/>
    </source>
</evidence>
<feature type="domain" description="HTH gntR-type" evidence="4">
    <location>
        <begin position="31"/>
        <end position="98"/>
    </location>
</feature>
<dbReference type="InterPro" id="IPR008920">
    <property type="entry name" value="TF_FadR/GntR_C"/>
</dbReference>
<proteinExistence type="predicted"/>
<dbReference type="SUPFAM" id="SSF46785">
    <property type="entry name" value="Winged helix' DNA-binding domain"/>
    <property type="match status" value="1"/>
</dbReference>
<keyword evidence="1" id="KW-0805">Transcription regulation</keyword>
<dbReference type="SUPFAM" id="SSF48008">
    <property type="entry name" value="GntR ligand-binding domain-like"/>
    <property type="match status" value="1"/>
</dbReference>
<accession>A0ABQ6C5I9</accession>
<evidence type="ECO:0000256" key="2">
    <source>
        <dbReference type="ARBA" id="ARBA00023125"/>
    </source>
</evidence>
<dbReference type="PROSITE" id="PS50949">
    <property type="entry name" value="HTH_GNTR"/>
    <property type="match status" value="1"/>
</dbReference>
<dbReference type="Pfam" id="PF07729">
    <property type="entry name" value="FCD"/>
    <property type="match status" value="1"/>
</dbReference>
<dbReference type="Gene3D" id="1.10.10.10">
    <property type="entry name" value="Winged helix-like DNA-binding domain superfamily/Winged helix DNA-binding domain"/>
    <property type="match status" value="1"/>
</dbReference>
<evidence type="ECO:0000259" key="4">
    <source>
        <dbReference type="PROSITE" id="PS50949"/>
    </source>
</evidence>
<dbReference type="PANTHER" id="PTHR43537:SF5">
    <property type="entry name" value="UXU OPERON TRANSCRIPTIONAL REGULATOR"/>
    <property type="match status" value="1"/>
</dbReference>
<keyword evidence="2" id="KW-0238">DNA-binding</keyword>
<dbReference type="Gene3D" id="1.20.120.530">
    <property type="entry name" value="GntR ligand-binding domain-like"/>
    <property type="match status" value="1"/>
</dbReference>
<evidence type="ECO:0000256" key="3">
    <source>
        <dbReference type="ARBA" id="ARBA00023163"/>
    </source>
</evidence>
<keyword evidence="6" id="KW-1185">Reference proteome</keyword>
<dbReference type="EMBL" id="BSPB01000021">
    <property type="protein sequence ID" value="GLS15210.1"/>
    <property type="molecule type" value="Genomic_DNA"/>
</dbReference>
<dbReference type="SMART" id="SM00345">
    <property type="entry name" value="HTH_GNTR"/>
    <property type="match status" value="1"/>
</dbReference>
<reference evidence="6" key="1">
    <citation type="journal article" date="2019" name="Int. J. Syst. Evol. Microbiol.">
        <title>The Global Catalogue of Microorganisms (GCM) 10K type strain sequencing project: providing services to taxonomists for standard genome sequencing and annotation.</title>
        <authorList>
            <consortium name="The Broad Institute Genomics Platform"/>
            <consortium name="The Broad Institute Genome Sequencing Center for Infectious Disease"/>
            <person name="Wu L."/>
            <person name="Ma J."/>
        </authorList>
    </citation>
    <scope>NUCLEOTIDE SEQUENCE [LARGE SCALE GENOMIC DNA]</scope>
    <source>
        <strain evidence="6">NBRC 109341</strain>
    </source>
</reference>
<dbReference type="CDD" id="cd07377">
    <property type="entry name" value="WHTH_GntR"/>
    <property type="match status" value="1"/>
</dbReference>
<dbReference type="PANTHER" id="PTHR43537">
    <property type="entry name" value="TRANSCRIPTIONAL REGULATOR, GNTR FAMILY"/>
    <property type="match status" value="1"/>
</dbReference>
<organism evidence="5 6">
    <name type="scientific">Hydrogenophaga electricum</name>
    <dbReference type="NCBI Taxonomy" id="1230953"/>
    <lineage>
        <taxon>Bacteria</taxon>
        <taxon>Pseudomonadati</taxon>
        <taxon>Pseudomonadota</taxon>
        <taxon>Betaproteobacteria</taxon>
        <taxon>Burkholderiales</taxon>
        <taxon>Comamonadaceae</taxon>
        <taxon>Hydrogenophaga</taxon>
    </lineage>
</organism>
<evidence type="ECO:0000313" key="5">
    <source>
        <dbReference type="EMBL" id="GLS15210.1"/>
    </source>
</evidence>
<dbReference type="Proteomes" id="UP001156903">
    <property type="component" value="Unassembled WGS sequence"/>
</dbReference>
<sequence length="249" mass="27798">MHPADMPADVFASLEGAVAFRLFADQKDPTLSVPEQIAGRIGDRILNSEMAPGARIGEQELADEFSVSRGPIREALRILEREGLVTILPRRGAIVTELSAAELTELMEIRAGLFELVVRKLTQNRHPELLPMLRAGNQRLQALAPIPEMGDAYAETTYRLLILCARLSGNQRLQRMLTGLSLQTLRYSKLGLRTPERRLRSARLWQEATDALEQGDTERMVLLARQRIEESAEEAVRQLANTPNPGDRA</sequence>
<keyword evidence="3" id="KW-0804">Transcription</keyword>
<comment type="caution">
    <text evidence="5">The sequence shown here is derived from an EMBL/GenBank/DDBJ whole genome shotgun (WGS) entry which is preliminary data.</text>
</comment>
<dbReference type="InterPro" id="IPR000524">
    <property type="entry name" value="Tscrpt_reg_HTH_GntR"/>
</dbReference>
<dbReference type="SMART" id="SM00895">
    <property type="entry name" value="FCD"/>
    <property type="match status" value="1"/>
</dbReference>
<dbReference type="InterPro" id="IPR036388">
    <property type="entry name" value="WH-like_DNA-bd_sf"/>
</dbReference>
<dbReference type="InterPro" id="IPR036390">
    <property type="entry name" value="WH_DNA-bd_sf"/>
</dbReference>
<gene>
    <name evidence="5" type="ORF">GCM10007935_26430</name>
</gene>